<dbReference type="EC" id="2.1.1.37" evidence="7"/>
<reference evidence="9" key="1">
    <citation type="submission" date="2011-07" db="EMBL/GenBank/DDBJ databases">
        <title>Complete genome sequence of Acetobacterium woodii.</title>
        <authorList>
            <person name="Poehlein A."/>
            <person name="Schmidt S."/>
            <person name="Kaster A.-K."/>
            <person name="Goenrich M."/>
            <person name="Vollmers J."/>
            <person name="Thuermer A."/>
            <person name="Gottschalk G."/>
            <person name="Thauer R.K."/>
            <person name="Daniel R."/>
            <person name="Mueller V."/>
        </authorList>
    </citation>
    <scope>NUCLEOTIDE SEQUENCE [LARGE SCALE GENOMIC DNA]</scope>
    <source>
        <strain evidence="9">ATCC 29683 / DSM 1030 / JCM 2381 / KCTC 1655 / WB1</strain>
    </source>
</reference>
<keyword evidence="9" id="KW-1185">Reference proteome</keyword>
<evidence type="ECO:0000256" key="5">
    <source>
        <dbReference type="PROSITE-ProRule" id="PRU01016"/>
    </source>
</evidence>
<accession>H6LIV2</accession>
<dbReference type="PROSITE" id="PS51679">
    <property type="entry name" value="SAM_MT_C5"/>
    <property type="match status" value="1"/>
</dbReference>
<dbReference type="InterPro" id="IPR029063">
    <property type="entry name" value="SAM-dependent_MTases_sf"/>
</dbReference>
<dbReference type="PROSITE" id="PS00094">
    <property type="entry name" value="C5_MTASE_1"/>
    <property type="match status" value="1"/>
</dbReference>
<evidence type="ECO:0000256" key="7">
    <source>
        <dbReference type="RuleBase" id="RU000417"/>
    </source>
</evidence>
<dbReference type="InterPro" id="IPR050750">
    <property type="entry name" value="C5-MTase"/>
</dbReference>
<dbReference type="Proteomes" id="UP000007177">
    <property type="component" value="Chromosome"/>
</dbReference>
<dbReference type="REBASE" id="45784">
    <property type="entry name" value="M.Awo1030ORF31130P"/>
</dbReference>
<dbReference type="SUPFAM" id="SSF53335">
    <property type="entry name" value="S-adenosyl-L-methionine-dependent methyltransferases"/>
    <property type="match status" value="1"/>
</dbReference>
<dbReference type="PANTHER" id="PTHR46098">
    <property type="entry name" value="TRNA (CYTOSINE(38)-C(5))-METHYLTRANSFERASE"/>
    <property type="match status" value="1"/>
</dbReference>
<keyword evidence="2 5" id="KW-0808">Transferase</keyword>
<proteinExistence type="inferred from homology"/>
<keyword evidence="4" id="KW-0680">Restriction system</keyword>
<comment type="similarity">
    <text evidence="5 6">Belongs to the class I-like SAM-binding methyltransferase superfamily. C5-methyltransferase family.</text>
</comment>
<reference evidence="8 9" key="2">
    <citation type="journal article" date="2012" name="PLoS ONE">
        <title>An ancient pathway combining carbon dioxide fixation with the generation and utilization of a sodium ion gradient for ATP synthesis.</title>
        <authorList>
            <person name="Poehlein A."/>
            <person name="Schmidt S."/>
            <person name="Kaster A.K."/>
            <person name="Goenrich M."/>
            <person name="Vollmers J."/>
            <person name="Thurmer A."/>
            <person name="Bertsch J."/>
            <person name="Schuchmann K."/>
            <person name="Voigt B."/>
            <person name="Hecker M."/>
            <person name="Daniel R."/>
            <person name="Thauer R.K."/>
            <person name="Gottschalk G."/>
            <person name="Muller V."/>
        </authorList>
    </citation>
    <scope>NUCLEOTIDE SEQUENCE [LARGE SCALE GENOMIC DNA]</scope>
    <source>
        <strain evidence="9">ATCC 29683 / DSM 1030 / JCM 2381 / KCTC 1655 / WB1</strain>
    </source>
</reference>
<dbReference type="RefSeq" id="WP_014357438.1">
    <property type="nucleotide sequence ID" value="NC_016894.1"/>
</dbReference>
<feature type="active site" evidence="5">
    <location>
        <position position="83"/>
    </location>
</feature>
<gene>
    <name evidence="8" type="primary">ydiP</name>
    <name evidence="8" type="ordered locus">Awo_c31130</name>
</gene>
<keyword evidence="1 5" id="KW-0489">Methyltransferase</keyword>
<evidence type="ECO:0000256" key="2">
    <source>
        <dbReference type="ARBA" id="ARBA00022679"/>
    </source>
</evidence>
<dbReference type="Gene3D" id="3.40.50.150">
    <property type="entry name" value="Vaccinia Virus protein VP39"/>
    <property type="match status" value="1"/>
</dbReference>
<dbReference type="PRINTS" id="PR00105">
    <property type="entry name" value="C5METTRFRASE"/>
</dbReference>
<dbReference type="InterPro" id="IPR018117">
    <property type="entry name" value="C5_DNA_meth_AS"/>
</dbReference>
<dbReference type="PANTHER" id="PTHR46098:SF1">
    <property type="entry name" value="TRNA (CYTOSINE(38)-C(5))-METHYLTRANSFERASE"/>
    <property type="match status" value="1"/>
</dbReference>
<dbReference type="GO" id="GO:0009307">
    <property type="term" value="P:DNA restriction-modification system"/>
    <property type="evidence" value="ECO:0007669"/>
    <property type="project" value="UniProtKB-KW"/>
</dbReference>
<evidence type="ECO:0000313" key="8">
    <source>
        <dbReference type="EMBL" id="AFA49841.1"/>
    </source>
</evidence>
<evidence type="ECO:0000313" key="9">
    <source>
        <dbReference type="Proteomes" id="UP000007177"/>
    </source>
</evidence>
<dbReference type="HOGENOM" id="CLU_006958_5_1_9"/>
<sequence length="263" mass="29501">MRTIEKLTHLSLFTGIGGIDLAAEWAGFETIGQCEWGDYATKVLEKHWPAIPKWKDVRSLTGDNFYERTGMRTVDIISGGFPCQPYSIAGKQRGKDDDRYLWPEMLRVVQEIKPTWVLGENVVGILRLGIEKILSELESIGYQGGVFQIPACSVGAAHKRDRVFIISYAIGKRWDGLEQEHGIRCPDIDISNAFEAWNNAEHLSLDFYGAISNPSSGKKRNDNGLSEGMDRLECIGNAVVPQQVYPILKSIAEIELNSRRKTE</sequence>
<dbReference type="eggNOG" id="COG0270">
    <property type="taxonomic scope" value="Bacteria"/>
</dbReference>
<keyword evidence="3 5" id="KW-0949">S-adenosyl-L-methionine</keyword>
<evidence type="ECO:0000256" key="4">
    <source>
        <dbReference type="ARBA" id="ARBA00022747"/>
    </source>
</evidence>
<dbReference type="NCBIfam" id="TIGR00675">
    <property type="entry name" value="dcm"/>
    <property type="match status" value="1"/>
</dbReference>
<dbReference type="KEGG" id="awo:Awo_c31130"/>
<name>H6LIV2_ACEWD</name>
<dbReference type="EMBL" id="CP002987">
    <property type="protein sequence ID" value="AFA49841.1"/>
    <property type="molecule type" value="Genomic_DNA"/>
</dbReference>
<dbReference type="GO" id="GO:0003886">
    <property type="term" value="F:DNA (cytosine-5-)-methyltransferase activity"/>
    <property type="evidence" value="ECO:0007669"/>
    <property type="project" value="UniProtKB-EC"/>
</dbReference>
<dbReference type="InterPro" id="IPR001525">
    <property type="entry name" value="C5_MeTfrase"/>
</dbReference>
<organism evidence="8 9">
    <name type="scientific">Acetobacterium woodii (strain ATCC 29683 / DSM 1030 / JCM 2381 / KCTC 1655 / WB1)</name>
    <dbReference type="NCBI Taxonomy" id="931626"/>
    <lineage>
        <taxon>Bacteria</taxon>
        <taxon>Bacillati</taxon>
        <taxon>Bacillota</taxon>
        <taxon>Clostridia</taxon>
        <taxon>Eubacteriales</taxon>
        <taxon>Eubacteriaceae</taxon>
        <taxon>Acetobacterium</taxon>
    </lineage>
</organism>
<evidence type="ECO:0000256" key="1">
    <source>
        <dbReference type="ARBA" id="ARBA00022603"/>
    </source>
</evidence>
<evidence type="ECO:0000256" key="6">
    <source>
        <dbReference type="RuleBase" id="RU000416"/>
    </source>
</evidence>
<dbReference type="GO" id="GO:0032259">
    <property type="term" value="P:methylation"/>
    <property type="evidence" value="ECO:0007669"/>
    <property type="project" value="UniProtKB-KW"/>
</dbReference>
<comment type="catalytic activity">
    <reaction evidence="7">
        <text>a 2'-deoxycytidine in DNA + S-adenosyl-L-methionine = a 5-methyl-2'-deoxycytidine in DNA + S-adenosyl-L-homocysteine + H(+)</text>
        <dbReference type="Rhea" id="RHEA:13681"/>
        <dbReference type="Rhea" id="RHEA-COMP:11369"/>
        <dbReference type="Rhea" id="RHEA-COMP:11370"/>
        <dbReference type="ChEBI" id="CHEBI:15378"/>
        <dbReference type="ChEBI" id="CHEBI:57856"/>
        <dbReference type="ChEBI" id="CHEBI:59789"/>
        <dbReference type="ChEBI" id="CHEBI:85452"/>
        <dbReference type="ChEBI" id="CHEBI:85454"/>
        <dbReference type="EC" id="2.1.1.37"/>
    </reaction>
</comment>
<dbReference type="AlphaFoldDB" id="H6LIV2"/>
<evidence type="ECO:0000256" key="3">
    <source>
        <dbReference type="ARBA" id="ARBA00022691"/>
    </source>
</evidence>
<dbReference type="STRING" id="931626.Awo_c31130"/>
<dbReference type="Pfam" id="PF00145">
    <property type="entry name" value="DNA_methylase"/>
    <property type="match status" value="1"/>
</dbReference>
<protein>
    <recommendedName>
        <fullName evidence="7">Cytosine-specific methyltransferase</fullName>
        <ecNumber evidence="7">2.1.1.37</ecNumber>
    </recommendedName>
</protein>